<evidence type="ECO:0000256" key="3">
    <source>
        <dbReference type="ARBA" id="ARBA00008397"/>
    </source>
</evidence>
<dbReference type="EMBL" id="JADILV010000083">
    <property type="protein sequence ID" value="MBO8484729.1"/>
    <property type="molecule type" value="Genomic_DNA"/>
</dbReference>
<dbReference type="InterPro" id="IPR032466">
    <property type="entry name" value="Metal_Hydrolase"/>
</dbReference>
<keyword evidence="6 7" id="KW-0413">Isomerase</keyword>
<dbReference type="GO" id="GO:0042840">
    <property type="term" value="P:D-glucuronate catabolic process"/>
    <property type="evidence" value="ECO:0007669"/>
    <property type="project" value="TreeGrafter"/>
</dbReference>
<evidence type="ECO:0000313" key="9">
    <source>
        <dbReference type="Proteomes" id="UP000725002"/>
    </source>
</evidence>
<dbReference type="SUPFAM" id="SSF51556">
    <property type="entry name" value="Metallo-dependent hydrolases"/>
    <property type="match status" value="1"/>
</dbReference>
<evidence type="ECO:0000313" key="8">
    <source>
        <dbReference type="EMBL" id="MBO8484729.1"/>
    </source>
</evidence>
<comment type="catalytic activity">
    <reaction evidence="1 7">
        <text>D-glucuronate = D-fructuronate</text>
        <dbReference type="Rhea" id="RHEA:13049"/>
        <dbReference type="ChEBI" id="CHEBI:58720"/>
        <dbReference type="ChEBI" id="CHEBI:59863"/>
        <dbReference type="EC" id="5.3.1.12"/>
    </reaction>
</comment>
<evidence type="ECO:0000256" key="1">
    <source>
        <dbReference type="ARBA" id="ARBA00001165"/>
    </source>
</evidence>
<comment type="similarity">
    <text evidence="3 7">Belongs to the metallo-dependent hydrolases superfamily. Uronate isomerase family.</text>
</comment>
<dbReference type="InterPro" id="IPR003766">
    <property type="entry name" value="Uronate_isomerase"/>
</dbReference>
<dbReference type="GO" id="GO:0008880">
    <property type="term" value="F:glucuronate isomerase activity"/>
    <property type="evidence" value="ECO:0007669"/>
    <property type="project" value="UniProtKB-UniRule"/>
</dbReference>
<proteinExistence type="inferred from homology"/>
<evidence type="ECO:0000256" key="6">
    <source>
        <dbReference type="ARBA" id="ARBA00023235"/>
    </source>
</evidence>
<organism evidence="8 9">
    <name type="scientific">Candidatus Cryptobacteroides avicola</name>
    <dbReference type="NCBI Taxonomy" id="2840757"/>
    <lineage>
        <taxon>Bacteria</taxon>
        <taxon>Pseudomonadati</taxon>
        <taxon>Bacteroidota</taxon>
        <taxon>Bacteroidia</taxon>
        <taxon>Bacteroidales</taxon>
        <taxon>Candidatus Cryptobacteroides</taxon>
    </lineage>
</organism>
<dbReference type="GO" id="GO:0019698">
    <property type="term" value="P:D-galacturonate catabolic process"/>
    <property type="evidence" value="ECO:0007669"/>
    <property type="project" value="TreeGrafter"/>
</dbReference>
<evidence type="ECO:0000256" key="2">
    <source>
        <dbReference type="ARBA" id="ARBA00004892"/>
    </source>
</evidence>
<dbReference type="PANTHER" id="PTHR30068:SF4">
    <property type="entry name" value="URONATE ISOMERASE"/>
    <property type="match status" value="1"/>
</dbReference>
<comment type="caution">
    <text evidence="8">The sequence shown here is derived from an EMBL/GenBank/DDBJ whole genome shotgun (WGS) entry which is preliminary data.</text>
</comment>
<accession>A0A940DW43</accession>
<dbReference type="NCBIfam" id="NF002794">
    <property type="entry name" value="PRK02925.1"/>
    <property type="match status" value="1"/>
</dbReference>
<evidence type="ECO:0000256" key="7">
    <source>
        <dbReference type="HAMAP-Rule" id="MF_00675"/>
    </source>
</evidence>
<dbReference type="PANTHER" id="PTHR30068">
    <property type="entry name" value="URONATE ISOMERASE"/>
    <property type="match status" value="1"/>
</dbReference>
<dbReference type="Pfam" id="PF02614">
    <property type="entry name" value="UxaC"/>
    <property type="match status" value="1"/>
</dbReference>
<evidence type="ECO:0000256" key="5">
    <source>
        <dbReference type="ARBA" id="ARBA00020555"/>
    </source>
</evidence>
<dbReference type="AlphaFoldDB" id="A0A940DW43"/>
<comment type="pathway">
    <text evidence="2 7">Carbohydrate metabolism; pentose and glucuronate interconversion.</text>
</comment>
<protein>
    <recommendedName>
        <fullName evidence="5 7">Uronate isomerase</fullName>
        <ecNumber evidence="4 7">5.3.1.12</ecNumber>
    </recommendedName>
    <alternativeName>
        <fullName evidence="7">Glucuronate isomerase</fullName>
    </alternativeName>
    <alternativeName>
        <fullName evidence="7">Uronic isomerase</fullName>
    </alternativeName>
</protein>
<dbReference type="Proteomes" id="UP000725002">
    <property type="component" value="Unassembled WGS sequence"/>
</dbReference>
<gene>
    <name evidence="7 8" type="primary">uxaC</name>
    <name evidence="8" type="ORF">IAB75_11570</name>
</gene>
<dbReference type="HAMAP" id="MF_00675">
    <property type="entry name" value="UxaC"/>
    <property type="match status" value="1"/>
</dbReference>
<evidence type="ECO:0000256" key="4">
    <source>
        <dbReference type="ARBA" id="ARBA00012546"/>
    </source>
</evidence>
<name>A0A940DW43_9BACT</name>
<dbReference type="Gene3D" id="3.20.20.140">
    <property type="entry name" value="Metal-dependent hydrolases"/>
    <property type="match status" value="1"/>
</dbReference>
<reference evidence="8" key="1">
    <citation type="submission" date="2020-10" db="EMBL/GenBank/DDBJ databases">
        <authorList>
            <person name="Gilroy R."/>
        </authorList>
    </citation>
    <scope>NUCLEOTIDE SEQUENCE</scope>
    <source>
        <strain evidence="8">G3-8215</strain>
    </source>
</reference>
<dbReference type="EC" id="5.3.1.12" evidence="4 7"/>
<sequence length="473" mass="54314">MIDKNFLLESGYAATLYERFACGQPIVDYHNHLDPRMIAEDCRFDDITQVWLGGDHYKWRAMRANGVDEHFITGGADSYAKFVKWAETVQYAMRNPLYHWTHLELQRYFGIMEPLNPGSARRIYDRCNALLREDGFSVRGLLERMNVRVLCTTDDPADDLRWHKAIAQDNTFSIKVFPSWRPDKVMAVEGGAEYTGYISRLSEAAGVEIKDFQDLMRALDIRRKYFMSLGCRGADHGFRDFPDRDFTDADLEEIFRKAMRSERVSSDDAETFRSGMIYHLAKMNAEAGWVQQFHIGAIRNNNLRLLRRIGPDAGCDSISDGKVASGLSRILGRLDDEGCLARTILYNLNPKDSETLMSMAYNFNDGSFPGKMQYGAAWWFLDQMDGIRRQIEVLSHGGLLSRFVGMLTDSRSFLSFPRHEYFRRILCNILGDDLEKGLLPEEEFDFIGRMVSDICYANAVKYFNLTLSEDDGL</sequence>
<comment type="catalytic activity">
    <reaction evidence="7">
        <text>aldehydo-D-galacturonate = keto-D-tagaturonate</text>
        <dbReference type="Rhea" id="RHEA:27702"/>
        <dbReference type="ChEBI" id="CHEBI:12952"/>
        <dbReference type="ChEBI" id="CHEBI:17886"/>
    </reaction>
</comment>
<reference evidence="8" key="2">
    <citation type="journal article" date="2021" name="PeerJ">
        <title>Extensive microbial diversity within the chicken gut microbiome revealed by metagenomics and culture.</title>
        <authorList>
            <person name="Gilroy R."/>
            <person name="Ravi A."/>
            <person name="Getino M."/>
            <person name="Pursley I."/>
            <person name="Horton D.L."/>
            <person name="Alikhan N.F."/>
            <person name="Baker D."/>
            <person name="Gharbi K."/>
            <person name="Hall N."/>
            <person name="Watson M."/>
            <person name="Adriaenssens E.M."/>
            <person name="Foster-Nyarko E."/>
            <person name="Jarju S."/>
            <person name="Secka A."/>
            <person name="Antonio M."/>
            <person name="Oren A."/>
            <person name="Chaudhuri R.R."/>
            <person name="La Ragione R."/>
            <person name="Hildebrand F."/>
            <person name="Pallen M.J."/>
        </authorList>
    </citation>
    <scope>NUCLEOTIDE SEQUENCE</scope>
    <source>
        <strain evidence="8">G3-8215</strain>
    </source>
</reference>
<dbReference type="Gene3D" id="1.10.2020.10">
    <property type="entry name" value="uronate isomerase, domain 2, chain A"/>
    <property type="match status" value="1"/>
</dbReference>